<keyword evidence="1" id="KW-1133">Transmembrane helix</keyword>
<dbReference type="EMBL" id="JAAAWP010000001">
    <property type="protein sequence ID" value="NDW20178.1"/>
    <property type="molecule type" value="Genomic_DNA"/>
</dbReference>
<proteinExistence type="predicted"/>
<reference evidence="2 3" key="1">
    <citation type="submission" date="2020-01" db="EMBL/GenBank/DDBJ databases">
        <title>Genomes of bacteria type strains.</title>
        <authorList>
            <person name="Chen J."/>
            <person name="Zhu S."/>
            <person name="Yang J."/>
        </authorList>
    </citation>
    <scope>NUCLEOTIDE SEQUENCE [LARGE SCALE GENOMIC DNA]</scope>
    <source>
        <strain evidence="2 3">LMG 22958</strain>
    </source>
</reference>
<evidence type="ECO:0000313" key="3">
    <source>
        <dbReference type="Proteomes" id="UP000478837"/>
    </source>
</evidence>
<keyword evidence="3" id="KW-1185">Reference proteome</keyword>
<feature type="transmembrane region" description="Helical" evidence="1">
    <location>
        <begin position="38"/>
        <end position="60"/>
    </location>
</feature>
<keyword evidence="1" id="KW-0812">Transmembrane</keyword>
<name>A0A6L9MPV9_9ALTE</name>
<evidence type="ECO:0000256" key="1">
    <source>
        <dbReference type="SAM" id="Phobius"/>
    </source>
</evidence>
<dbReference type="Proteomes" id="UP000478837">
    <property type="component" value="Unassembled WGS sequence"/>
</dbReference>
<protein>
    <submittedName>
        <fullName evidence="2">Uncharacterized protein</fullName>
    </submittedName>
</protein>
<dbReference type="RefSeq" id="WP_163109394.1">
    <property type="nucleotide sequence ID" value="NZ_JAAAWP010000001.1"/>
</dbReference>
<comment type="caution">
    <text evidence="2">The sequence shown here is derived from an EMBL/GenBank/DDBJ whole genome shotgun (WGS) entry which is preliminary data.</text>
</comment>
<keyword evidence="1" id="KW-0472">Membrane</keyword>
<dbReference type="AlphaFoldDB" id="A0A6L9MPV9"/>
<gene>
    <name evidence="2" type="ORF">GTW09_01350</name>
</gene>
<accession>A0A6L9MPV9</accession>
<feature type="transmembrane region" description="Helical" evidence="1">
    <location>
        <begin position="6"/>
        <end position="26"/>
    </location>
</feature>
<evidence type="ECO:0000313" key="2">
    <source>
        <dbReference type="EMBL" id="NDW20178.1"/>
    </source>
</evidence>
<sequence>MNINATLFGQVVIFLAVIMAVLGYYLGKRKTQTPILTAVIAFFTALLPPVAIVFLIVLVVKNDIQSTTSN</sequence>
<organism evidence="2 3">
    <name type="scientific">Alteromonas hispanica</name>
    <dbReference type="NCBI Taxonomy" id="315421"/>
    <lineage>
        <taxon>Bacteria</taxon>
        <taxon>Pseudomonadati</taxon>
        <taxon>Pseudomonadota</taxon>
        <taxon>Gammaproteobacteria</taxon>
        <taxon>Alteromonadales</taxon>
        <taxon>Alteromonadaceae</taxon>
        <taxon>Alteromonas/Salinimonas group</taxon>
        <taxon>Alteromonas</taxon>
    </lineage>
</organism>